<feature type="compositionally biased region" description="Basic and acidic residues" evidence="1">
    <location>
        <begin position="1218"/>
        <end position="1237"/>
    </location>
</feature>
<gene>
    <name evidence="2" type="ORF">Dbus_chr2Rg229</name>
</gene>
<feature type="compositionally biased region" description="Basic and acidic residues" evidence="1">
    <location>
        <begin position="433"/>
        <end position="450"/>
    </location>
</feature>
<feature type="compositionally biased region" description="Basic residues" evidence="1">
    <location>
        <begin position="953"/>
        <end position="964"/>
    </location>
</feature>
<feature type="region of interest" description="Disordered" evidence="1">
    <location>
        <begin position="1"/>
        <end position="214"/>
    </location>
</feature>
<feature type="compositionally biased region" description="Polar residues" evidence="1">
    <location>
        <begin position="1099"/>
        <end position="1109"/>
    </location>
</feature>
<feature type="compositionally biased region" description="Basic and acidic residues" evidence="1">
    <location>
        <begin position="877"/>
        <end position="895"/>
    </location>
</feature>
<dbReference type="Proteomes" id="UP000494163">
    <property type="component" value="Chromosome 2R"/>
</dbReference>
<feature type="compositionally biased region" description="Polar residues" evidence="1">
    <location>
        <begin position="53"/>
        <end position="63"/>
    </location>
</feature>
<feature type="region of interest" description="Disordered" evidence="1">
    <location>
        <begin position="226"/>
        <end position="248"/>
    </location>
</feature>
<feature type="compositionally biased region" description="Basic and acidic residues" evidence="1">
    <location>
        <begin position="190"/>
        <end position="201"/>
    </location>
</feature>
<feature type="compositionally biased region" description="Basic and acidic residues" evidence="1">
    <location>
        <begin position="233"/>
        <end position="248"/>
    </location>
</feature>
<dbReference type="OrthoDB" id="6512771at2759"/>
<keyword evidence="3" id="KW-1185">Reference proteome</keyword>
<evidence type="ECO:0000313" key="2">
    <source>
        <dbReference type="EMBL" id="ALC40650.1"/>
    </source>
</evidence>
<organism evidence="2 3">
    <name type="scientific">Drosophila busckii</name>
    <name type="common">Fruit fly</name>
    <dbReference type="NCBI Taxonomy" id="30019"/>
    <lineage>
        <taxon>Eukaryota</taxon>
        <taxon>Metazoa</taxon>
        <taxon>Ecdysozoa</taxon>
        <taxon>Arthropoda</taxon>
        <taxon>Hexapoda</taxon>
        <taxon>Insecta</taxon>
        <taxon>Pterygota</taxon>
        <taxon>Neoptera</taxon>
        <taxon>Endopterygota</taxon>
        <taxon>Diptera</taxon>
        <taxon>Brachycera</taxon>
        <taxon>Muscomorpha</taxon>
        <taxon>Ephydroidea</taxon>
        <taxon>Drosophilidae</taxon>
        <taxon>Drosophila</taxon>
    </lineage>
</organism>
<feature type="region of interest" description="Disordered" evidence="1">
    <location>
        <begin position="695"/>
        <end position="1109"/>
    </location>
</feature>
<proteinExistence type="predicted"/>
<dbReference type="AlphaFoldDB" id="A0A0M4ET60"/>
<feature type="compositionally biased region" description="Polar residues" evidence="1">
    <location>
        <begin position="987"/>
        <end position="1001"/>
    </location>
</feature>
<feature type="compositionally biased region" description="Polar residues" evidence="1">
    <location>
        <begin position="584"/>
        <end position="596"/>
    </location>
</feature>
<feature type="region of interest" description="Disordered" evidence="1">
    <location>
        <begin position="364"/>
        <end position="450"/>
    </location>
</feature>
<feature type="compositionally biased region" description="Basic and acidic residues" evidence="1">
    <location>
        <begin position="1053"/>
        <end position="1069"/>
    </location>
</feature>
<feature type="compositionally biased region" description="Gly residues" evidence="1">
    <location>
        <begin position="754"/>
        <end position="764"/>
    </location>
</feature>
<feature type="compositionally biased region" description="Basic and acidic residues" evidence="1">
    <location>
        <begin position="502"/>
        <end position="521"/>
    </location>
</feature>
<accession>A0A0M4ET60</accession>
<feature type="compositionally biased region" description="Polar residues" evidence="1">
    <location>
        <begin position="940"/>
        <end position="952"/>
    </location>
</feature>
<feature type="region of interest" description="Disordered" evidence="1">
    <location>
        <begin position="489"/>
        <end position="637"/>
    </location>
</feature>
<feature type="compositionally biased region" description="Polar residues" evidence="1">
    <location>
        <begin position="406"/>
        <end position="422"/>
    </location>
</feature>
<feature type="compositionally biased region" description="Basic and acidic residues" evidence="1">
    <location>
        <begin position="615"/>
        <end position="637"/>
    </location>
</feature>
<feature type="compositionally biased region" description="Basic and acidic residues" evidence="1">
    <location>
        <begin position="158"/>
        <end position="175"/>
    </location>
</feature>
<feature type="compositionally biased region" description="Polar residues" evidence="1">
    <location>
        <begin position="896"/>
        <end position="915"/>
    </location>
</feature>
<dbReference type="EMBL" id="CP012524">
    <property type="protein sequence ID" value="ALC40650.1"/>
    <property type="molecule type" value="Genomic_DNA"/>
</dbReference>
<feature type="compositionally biased region" description="Basic and acidic residues" evidence="1">
    <location>
        <begin position="528"/>
        <end position="583"/>
    </location>
</feature>
<feature type="compositionally biased region" description="Low complexity" evidence="1">
    <location>
        <begin position="13"/>
        <end position="23"/>
    </location>
</feature>
<name>A0A0M4ET60_DROBS</name>
<feature type="compositionally biased region" description="Basic and acidic residues" evidence="1">
    <location>
        <begin position="31"/>
        <end position="46"/>
    </location>
</feature>
<feature type="compositionally biased region" description="Basic and acidic residues" evidence="1">
    <location>
        <begin position="716"/>
        <end position="730"/>
    </location>
</feature>
<protein>
    <submittedName>
        <fullName evidence="2">CG8740</fullName>
    </submittedName>
</protein>
<feature type="compositionally biased region" description="Polar residues" evidence="1">
    <location>
        <begin position="779"/>
        <end position="789"/>
    </location>
</feature>
<feature type="compositionally biased region" description="Basic and acidic residues" evidence="1">
    <location>
        <begin position="695"/>
        <end position="707"/>
    </location>
</feature>
<feature type="compositionally biased region" description="Basic and acidic residues" evidence="1">
    <location>
        <begin position="1078"/>
        <end position="1096"/>
    </location>
</feature>
<feature type="compositionally biased region" description="Low complexity" evidence="1">
    <location>
        <begin position="1239"/>
        <end position="1254"/>
    </location>
</feature>
<sequence length="1254" mass="142248">MPPQPQQQLPGSTATTTTTTAAANGGPRVSFNRDVHVKRIAKRDSELEPYDYESTTLQPTQGYHQLPPDIDPEDIRKEAALVLAQAGQHQSKAANGDNIPTFRVKQKRSAAATSSSDSQRFHSLPTRKKKGKPVARSVSDAAAKKPAKRPSIFGLFSRKSDTQLDRDPRFEDGGGRRLVRSKSDVGSAQKDTRSRLSRKADTSNSNTAKPQLTPIIEQAQREDYFEKQQQQFGERERRKSDAVTVREKHESVQGLAELLTRSRSKAELDGPLLKPQATTSAATGASISAGIRDRIETLQAKSSENMHSSQLPAERLPLTKGRTVDGLVKRLSMERFSPQPAISQPAFSYIRPNEGITYAQLDLSDEQQPLHARRDSRTPQREFAPARPPRANDRALHSPHSPPPRVSNSHSPSPWQQLSPRNLSDEDEGLGFETRKRYYDDERERERERRAEPPIVPVIRSVSPAPYLDELGYRRAQLENRILTRRFGEGATLERQPPHYRQQRDFQSPERELAPEPRYQRQDTTLPKTEKTSRYRHTKYYDDGHGGVKETYVRETQTDGQVRESRHRERLGSTPRDEQEPKSLDSQLTGTDQYRSSPELRGQQAQQQDYWQSSLKRDKLQQRSFDKGDSGIENDFRKESFNGDITTRWRKRTALDDMRACETFLRKERRESAQELQLQRQARREQSYIYRERSIDDGSHFDPHLDKYPVATSTLRRREQQTANKQREESASTLKRNKKLGGFEKVKQLFTGTSGSGSQGGSGRSSGSNVSSGKKETQSRLTNGTSSTLSRRDKDKEKEKEKERERERYMVREEEMRSRYREHHALSEETSREPKTMDISMRRRLSTPKASPLLLKRGPADKPPKKQLSSQASAPVKSEKTSWFKSLDRRAKSTPKEQLNVSVNGHSEANCTSSLKRSKQRNAAAAPAKNLRFFGDTDLDSNPPTISKASSTPRRRAMLAHSKHSQSAYNLDRSPPPPARDYRHTLAAQSSQTRQRATSMQHLEPGSDEVDFRKRRHYSRSRELHDISESGSEPEPAERYKRGAGQRAMSLERSAELHMPHSRRYDERTLQAPPKPARSAERRGLIENGYGKDRYPAESSGTEGESSLHSQRSVVYLHATTVGDIPQPYNLRRRSISRDDLRKGSSGAIAGGKPPLQPMTRTVSRSVSMLAPWKPKHISEGYEINYSQEQNKRISTLQRKPPPHNGATSASTLSRVGRKQDTPTRRHNGYHVDERPTPSRSLLSASNLRSAKAK</sequence>
<feature type="region of interest" description="Disordered" evidence="1">
    <location>
        <begin position="1134"/>
        <end position="1160"/>
    </location>
</feature>
<feature type="compositionally biased region" description="Polar residues" evidence="1">
    <location>
        <begin position="1"/>
        <end position="12"/>
    </location>
</feature>
<feature type="compositionally biased region" description="Basic and acidic residues" evidence="1">
    <location>
        <begin position="790"/>
        <end position="836"/>
    </location>
</feature>
<evidence type="ECO:0000313" key="3">
    <source>
        <dbReference type="Proteomes" id="UP000494163"/>
    </source>
</evidence>
<evidence type="ECO:0000256" key="1">
    <source>
        <dbReference type="SAM" id="MobiDB-lite"/>
    </source>
</evidence>
<reference evidence="2 3" key="1">
    <citation type="submission" date="2015-08" db="EMBL/GenBank/DDBJ databases">
        <title>Ancestral chromatin configuration constrains chromatin evolution on differentiating sex chromosomes in Drosophila.</title>
        <authorList>
            <person name="Zhou Q."/>
            <person name="Bachtrog D."/>
        </authorList>
    </citation>
    <scope>NUCLEOTIDE SEQUENCE [LARGE SCALE GENOMIC DNA]</scope>
    <source>
        <tissue evidence="2">Whole larvae</tissue>
    </source>
</reference>
<dbReference type="OMA" id="TMDISMR"/>
<feature type="region of interest" description="Disordered" evidence="1">
    <location>
        <begin position="1196"/>
        <end position="1254"/>
    </location>
</feature>